<gene>
    <name evidence="7" type="ORF">FJT64_019696</name>
    <name evidence="6" type="ORF">FJT64_019824</name>
    <name evidence="5" type="ORF">FJT64_023432</name>
</gene>
<dbReference type="PANTHER" id="PTHR10730:SF53">
    <property type="entry name" value="GLYCOSYLTRANSFERASE 25 FAMILY MEMBER"/>
    <property type="match status" value="1"/>
</dbReference>
<keyword evidence="2" id="KW-0328">Glycosyltransferase</keyword>
<proteinExistence type="inferred from homology"/>
<evidence type="ECO:0000256" key="2">
    <source>
        <dbReference type="ARBA" id="ARBA00022676"/>
    </source>
</evidence>
<dbReference type="InterPro" id="IPR002654">
    <property type="entry name" value="Glyco_trans_25"/>
</dbReference>
<evidence type="ECO:0000313" key="5">
    <source>
        <dbReference type="EMBL" id="KAF0304820.1"/>
    </source>
</evidence>
<evidence type="ECO:0000313" key="8">
    <source>
        <dbReference type="Proteomes" id="UP000440578"/>
    </source>
</evidence>
<organism evidence="5 8">
    <name type="scientific">Amphibalanus amphitrite</name>
    <name type="common">Striped barnacle</name>
    <name type="synonym">Balanus amphitrite</name>
    <dbReference type="NCBI Taxonomy" id="1232801"/>
    <lineage>
        <taxon>Eukaryota</taxon>
        <taxon>Metazoa</taxon>
        <taxon>Ecdysozoa</taxon>
        <taxon>Arthropoda</taxon>
        <taxon>Crustacea</taxon>
        <taxon>Multicrustacea</taxon>
        <taxon>Cirripedia</taxon>
        <taxon>Thoracica</taxon>
        <taxon>Thoracicalcarea</taxon>
        <taxon>Balanomorpha</taxon>
        <taxon>Balanoidea</taxon>
        <taxon>Balanidae</taxon>
        <taxon>Amphibalaninae</taxon>
        <taxon>Amphibalanus</taxon>
    </lineage>
</organism>
<evidence type="ECO:0000256" key="1">
    <source>
        <dbReference type="ARBA" id="ARBA00006721"/>
    </source>
</evidence>
<dbReference type="InterPro" id="IPR029044">
    <property type="entry name" value="Nucleotide-diphossugar_trans"/>
</dbReference>
<name>A0A6A4WMA5_AMPAM</name>
<dbReference type="InterPro" id="IPR050757">
    <property type="entry name" value="Collagen_mod_GT25"/>
</dbReference>
<evidence type="ECO:0000313" key="6">
    <source>
        <dbReference type="EMBL" id="KAF0308983.1"/>
    </source>
</evidence>
<protein>
    <submittedName>
        <fullName evidence="5">Glycosyltransferase 25 family member</fullName>
    </submittedName>
</protein>
<dbReference type="Pfam" id="PF01755">
    <property type="entry name" value="Glyco_transf_25"/>
    <property type="match status" value="1"/>
</dbReference>
<comment type="similarity">
    <text evidence="1">Belongs to the glycosyltransferase 25 family.</text>
</comment>
<sequence length="546" mass="62060">MIVMLVRNKEPYLPYTLTQLSELDYPKERLALWIHSDHNEDRSAELLAAWLAEYRPLYRSVHAVLNTTSPPLRPDESSAIDMSEGRYRDVIKLKEDALTAARRIWADFVWFLDADVILHEAAVLRQLIEMRKPVVAPMLRTHGAYSNFWAGMDDNFYYRRTEEYGQIYGSKKRGCFSVPMVHSCVLVNLLSTRSDGLTFVREKLPAPIGPTSDDVITFALSARQAGMEMHVCNQRDFGQMPIPLRSPEVLGKEWLNIVNIKLEMMVDHPPPPVASVLRPFVPDPPEKTKLGFDHIYMIGLARRPDRRRRMLLAFDELGIDAETVDAVDGRQLNDSALAELGVAMLRDYRDPINDRRLTFGEIGCFLSHHRVWSDMVAHGYERIIVFEDDLRFASYFHYRLERLMAEVDALNLDWDLIYLGRKIMRTDEEWVAGAQRLVHPSYTYWTLAYALTRRGAEKLLKEEPLGKMIAVDEYLPIMFGQHPNTGWAAQFSGAGSLLAYSASPLLVTPIKYTGEPGYVSDTEDAGTIGAELEGTCSVDGCPTPAN</sequence>
<dbReference type="EMBL" id="VIIS01000445">
    <property type="protein sequence ID" value="KAF0308983.1"/>
    <property type="molecule type" value="Genomic_DNA"/>
</dbReference>
<dbReference type="OrthoDB" id="47375at2759"/>
<keyword evidence="8" id="KW-1185">Reference proteome</keyword>
<dbReference type="Pfam" id="PF03452">
    <property type="entry name" value="Anp1"/>
    <property type="match status" value="1"/>
</dbReference>
<reference evidence="5 8" key="1">
    <citation type="submission" date="2019-07" db="EMBL/GenBank/DDBJ databases">
        <title>Draft genome assembly of a fouling barnacle, Amphibalanus amphitrite (Darwin, 1854): The first reference genome for Thecostraca.</title>
        <authorList>
            <person name="Kim W."/>
        </authorList>
    </citation>
    <scope>NUCLEOTIDE SEQUENCE [LARGE SCALE GENOMIC DNA]</scope>
    <source>
        <strain evidence="5">SNU_AA5</strain>
        <tissue evidence="5">Soma without cirri and trophi</tissue>
    </source>
</reference>
<accession>A0A6A4WMA5</accession>
<evidence type="ECO:0000313" key="7">
    <source>
        <dbReference type="EMBL" id="KAF0309166.1"/>
    </source>
</evidence>
<dbReference type="AlphaFoldDB" id="A0A6A4WMA5"/>
<dbReference type="PANTHER" id="PTHR10730">
    <property type="entry name" value="PROCOLLAGEN-LYSINE,2-OXOGLUTARATE 5-DIOXYGENASE/GLYCOSYLTRANSFERASE 25 FAMILY MEMBER"/>
    <property type="match status" value="1"/>
</dbReference>
<dbReference type="CDD" id="cd06532">
    <property type="entry name" value="Glyco_transf_25"/>
    <property type="match status" value="1"/>
</dbReference>
<dbReference type="EMBL" id="VIIS01000808">
    <property type="protein sequence ID" value="KAF0304820.1"/>
    <property type="molecule type" value="Genomic_DNA"/>
</dbReference>
<evidence type="ECO:0000259" key="4">
    <source>
        <dbReference type="Pfam" id="PF01755"/>
    </source>
</evidence>
<dbReference type="Proteomes" id="UP000440578">
    <property type="component" value="Unassembled WGS sequence"/>
</dbReference>
<dbReference type="Gene3D" id="3.90.550.10">
    <property type="entry name" value="Spore Coat Polysaccharide Biosynthesis Protein SpsA, Chain A"/>
    <property type="match status" value="1"/>
</dbReference>
<comment type="caution">
    <text evidence="5">The sequence shown here is derived from an EMBL/GenBank/DDBJ whole genome shotgun (WGS) entry which is preliminary data.</text>
</comment>
<evidence type="ECO:0000256" key="3">
    <source>
        <dbReference type="ARBA" id="ARBA00022679"/>
    </source>
</evidence>
<dbReference type="EMBL" id="VIIS01000429">
    <property type="protein sequence ID" value="KAF0309166.1"/>
    <property type="molecule type" value="Genomic_DNA"/>
</dbReference>
<dbReference type="GO" id="GO:0050211">
    <property type="term" value="F:procollagen galactosyltransferase activity"/>
    <property type="evidence" value="ECO:0007669"/>
    <property type="project" value="TreeGrafter"/>
</dbReference>
<keyword evidence="3 5" id="KW-0808">Transferase</keyword>
<feature type="domain" description="Glycosyl transferase family 25" evidence="4">
    <location>
        <begin position="293"/>
        <end position="463"/>
    </location>
</feature>
<dbReference type="SUPFAM" id="SSF53448">
    <property type="entry name" value="Nucleotide-diphospho-sugar transferases"/>
    <property type="match status" value="1"/>
</dbReference>